<name>A0A6G1HAA6_9PEZI</name>
<dbReference type="Proteomes" id="UP000800041">
    <property type="component" value="Unassembled WGS sequence"/>
</dbReference>
<evidence type="ECO:0000313" key="2">
    <source>
        <dbReference type="Proteomes" id="UP000800041"/>
    </source>
</evidence>
<accession>A0A6G1HAA6</accession>
<organism evidence="1 2">
    <name type="scientific">Aulographum hederae CBS 113979</name>
    <dbReference type="NCBI Taxonomy" id="1176131"/>
    <lineage>
        <taxon>Eukaryota</taxon>
        <taxon>Fungi</taxon>
        <taxon>Dikarya</taxon>
        <taxon>Ascomycota</taxon>
        <taxon>Pezizomycotina</taxon>
        <taxon>Dothideomycetes</taxon>
        <taxon>Pleosporomycetidae</taxon>
        <taxon>Aulographales</taxon>
        <taxon>Aulographaceae</taxon>
    </lineage>
</organism>
<keyword evidence="2" id="KW-1185">Reference proteome</keyword>
<sequence length="160" mass="18159">MTRFHGNMGRLYFQSDTGTTYTKPSTMDDLIQLDATNAEDGKFRSVKEYMSSAGVDAIQINAFLSNVDVLFPDRIEDLQIVTRRTDPATPSERLEAMLIAKRDANAEERKILLSGHPISHTCSSKETYSVKLRLALEQLMFVAECKMDDQCFKDDVIRRV</sequence>
<gene>
    <name evidence="1" type="ORF">K402DRAFT_460689</name>
</gene>
<proteinExistence type="predicted"/>
<reference evidence="1" key="1">
    <citation type="journal article" date="2020" name="Stud. Mycol.">
        <title>101 Dothideomycetes genomes: a test case for predicting lifestyles and emergence of pathogens.</title>
        <authorList>
            <person name="Haridas S."/>
            <person name="Albert R."/>
            <person name="Binder M."/>
            <person name="Bloem J."/>
            <person name="Labutti K."/>
            <person name="Salamov A."/>
            <person name="Andreopoulos B."/>
            <person name="Baker S."/>
            <person name="Barry K."/>
            <person name="Bills G."/>
            <person name="Bluhm B."/>
            <person name="Cannon C."/>
            <person name="Castanera R."/>
            <person name="Culley D."/>
            <person name="Daum C."/>
            <person name="Ezra D."/>
            <person name="Gonzalez J."/>
            <person name="Henrissat B."/>
            <person name="Kuo A."/>
            <person name="Liang C."/>
            <person name="Lipzen A."/>
            <person name="Lutzoni F."/>
            <person name="Magnuson J."/>
            <person name="Mondo S."/>
            <person name="Nolan M."/>
            <person name="Ohm R."/>
            <person name="Pangilinan J."/>
            <person name="Park H.-J."/>
            <person name="Ramirez L."/>
            <person name="Alfaro M."/>
            <person name="Sun H."/>
            <person name="Tritt A."/>
            <person name="Yoshinaga Y."/>
            <person name="Zwiers L.-H."/>
            <person name="Turgeon B."/>
            <person name="Goodwin S."/>
            <person name="Spatafora J."/>
            <person name="Crous P."/>
            <person name="Grigoriev I."/>
        </authorList>
    </citation>
    <scope>NUCLEOTIDE SEQUENCE</scope>
    <source>
        <strain evidence="1">CBS 113979</strain>
    </source>
</reference>
<protein>
    <submittedName>
        <fullName evidence="1">Uncharacterized protein</fullName>
    </submittedName>
</protein>
<dbReference type="AlphaFoldDB" id="A0A6G1HAA6"/>
<evidence type="ECO:0000313" key="1">
    <source>
        <dbReference type="EMBL" id="KAF1989949.1"/>
    </source>
</evidence>
<dbReference type="EMBL" id="ML977143">
    <property type="protein sequence ID" value="KAF1989949.1"/>
    <property type="molecule type" value="Genomic_DNA"/>
</dbReference>